<comment type="caution">
    <text evidence="1">The sequence shown here is derived from an EMBL/GenBank/DDBJ whole genome shotgun (WGS) entry which is preliminary data.</text>
</comment>
<evidence type="ECO:0000313" key="1">
    <source>
        <dbReference type="EMBL" id="MFM0101962.1"/>
    </source>
</evidence>
<sequence length="303" mass="34182">MSNQIIVLQHQGWSYIKRGHAMHYGLTAENLIVNGQAGAAKVCPGDNNWWMLKGDIEALAMPQPPILKLIGYRLKDEYRDTTTFPRSLEDGAFAYSDDSDEWVPTDSKAVYKHEFYDAVHERIERQPLALEFLSVDKDTAPKAKPADVVVDFPALLREHPETWYKHPVSISGDALFHRAVALLRAEVNARPNDFQMKDYTNIGTFTLYRVMHHKPTEYTYHVGKKTKRGSKTQSQVEILMISSPKSSYRDGAVVPGNIAAGNWAELEPKIDLFLETIRAYIAPGHVRLCPHCDGEGFLIGDSQ</sequence>
<organism evidence="1 2">
    <name type="scientific">Paraburkholderia rhynchosiae</name>
    <dbReference type="NCBI Taxonomy" id="487049"/>
    <lineage>
        <taxon>Bacteria</taxon>
        <taxon>Pseudomonadati</taxon>
        <taxon>Pseudomonadota</taxon>
        <taxon>Betaproteobacteria</taxon>
        <taxon>Burkholderiales</taxon>
        <taxon>Burkholderiaceae</taxon>
        <taxon>Paraburkholderia</taxon>
    </lineage>
</organism>
<keyword evidence="2" id="KW-1185">Reference proteome</keyword>
<protein>
    <submittedName>
        <fullName evidence="1">Uncharacterized protein</fullName>
    </submittedName>
</protein>
<dbReference type="Proteomes" id="UP001629235">
    <property type="component" value="Unassembled WGS sequence"/>
</dbReference>
<dbReference type="EMBL" id="JAQQDW010000001">
    <property type="protein sequence ID" value="MFM0101962.1"/>
    <property type="molecule type" value="Genomic_DNA"/>
</dbReference>
<accession>A0ACC7N383</accession>
<evidence type="ECO:0000313" key="2">
    <source>
        <dbReference type="Proteomes" id="UP001629235"/>
    </source>
</evidence>
<reference evidence="1 2" key="1">
    <citation type="journal article" date="2024" name="Chem. Sci.">
        <title>Discovery of megapolipeptins by genome mining of a Burkholderiales bacteria collection.</title>
        <authorList>
            <person name="Paulo B.S."/>
            <person name="Recchia M.J.J."/>
            <person name="Lee S."/>
            <person name="Fergusson C.H."/>
            <person name="Romanowski S.B."/>
            <person name="Hernandez A."/>
            <person name="Krull N."/>
            <person name="Liu D.Y."/>
            <person name="Cavanagh H."/>
            <person name="Bos A."/>
            <person name="Gray C.A."/>
            <person name="Murphy B.T."/>
            <person name="Linington R.G."/>
            <person name="Eustaquio A.S."/>
        </authorList>
    </citation>
    <scope>NUCLEOTIDE SEQUENCE [LARGE SCALE GENOMIC DNA]</scope>
    <source>
        <strain evidence="1 2">RL18-126-BIB-B</strain>
    </source>
</reference>
<name>A0ACC7N383_9BURK</name>
<gene>
    <name evidence="1" type="ORF">PQR01_00240</name>
</gene>
<proteinExistence type="predicted"/>